<sequence>MRLSTFLSTIVLSLFVSFCYADIKLPALVGSNMVLQRNKPLHIWGWADKGETVAVTFRGKTIKTVATEKGKWQLTFPAMPAGGPYEMSLKGKNAIHLDNILIGEVWLASGQSNMEMPLQGWGKIHNYEQEVKAANYPNIRLLMIKRATSTVALDTVAAWEGGWQACTPRSIPEFSAVAYFFAREINGYEQVPVGIILTSWGGTVAEAWTSGESLKKMPAFADSVKKFEQLPAPESPSNPNKVTLLYNAMIHPVIPYTIRGAIWYQGESNAGRAYQYRELFPLMIKDWRKQWKQGDFPFYFVQLANFKDVDAQPVESDWAELREAQSKTLSLPATGMASAIDIGDAKDIHPKNKQEVGHRLALIARAQVYGEKIAYSGPVYVSKQVAGNKVTLNFKNTDEGLQAKQGSTLKGFAIAGEDKQFHWAQATIKGNQVLVWSEEVPHPVAVRYDWANNPQGNLYNGAGLPASPFRTDDWQGVTFGKN</sequence>
<dbReference type="GO" id="GO:0001681">
    <property type="term" value="F:sialate O-acetylesterase activity"/>
    <property type="evidence" value="ECO:0007669"/>
    <property type="project" value="InterPro"/>
</dbReference>
<reference evidence="4 6" key="2">
    <citation type="submission" date="2023-11" db="EMBL/GenBank/DDBJ databases">
        <title>MicrobeMod: A computational toolkit for identifying prokaryotic methylation and restriction-modification with nanopore sequencing.</title>
        <authorList>
            <person name="Crits-Christoph A."/>
            <person name="Kang S.C."/>
            <person name="Lee H."/>
            <person name="Ostrov N."/>
        </authorList>
    </citation>
    <scope>NUCLEOTIDE SEQUENCE [LARGE SCALE GENOMIC DNA]</scope>
    <source>
        <strain evidence="4 6">ATCC 23090</strain>
    </source>
</reference>
<name>A0A1K1Q992_9BACT</name>
<feature type="domain" description="Sialate O-acetylesterase" evidence="2">
    <location>
        <begin position="104"/>
        <end position="361"/>
    </location>
</feature>
<dbReference type="Pfam" id="PF03629">
    <property type="entry name" value="SASA"/>
    <property type="match status" value="1"/>
</dbReference>
<dbReference type="OrthoDB" id="9816001at2"/>
<dbReference type="InterPro" id="IPR013783">
    <property type="entry name" value="Ig-like_fold"/>
</dbReference>
<evidence type="ECO:0000313" key="4">
    <source>
        <dbReference type="EMBL" id="WQG86627.1"/>
    </source>
</evidence>
<dbReference type="InterPro" id="IPR036514">
    <property type="entry name" value="SGNH_hydro_sf"/>
</dbReference>
<organism evidence="3 5">
    <name type="scientific">Chitinophaga sancti</name>
    <dbReference type="NCBI Taxonomy" id="1004"/>
    <lineage>
        <taxon>Bacteria</taxon>
        <taxon>Pseudomonadati</taxon>
        <taxon>Bacteroidota</taxon>
        <taxon>Chitinophagia</taxon>
        <taxon>Chitinophagales</taxon>
        <taxon>Chitinophagaceae</taxon>
        <taxon>Chitinophaga</taxon>
    </lineage>
</organism>
<dbReference type="AlphaFoldDB" id="A0A1K1Q992"/>
<dbReference type="Gene3D" id="2.60.40.10">
    <property type="entry name" value="Immunoglobulins"/>
    <property type="match status" value="1"/>
</dbReference>
<dbReference type="Proteomes" id="UP000183788">
    <property type="component" value="Unassembled WGS sequence"/>
</dbReference>
<dbReference type="EMBL" id="CP140154">
    <property type="protein sequence ID" value="WQG86627.1"/>
    <property type="molecule type" value="Genomic_DNA"/>
</dbReference>
<evidence type="ECO:0000313" key="5">
    <source>
        <dbReference type="Proteomes" id="UP000183788"/>
    </source>
</evidence>
<dbReference type="STRING" id="1004.SAMN05661012_02554"/>
<keyword evidence="6" id="KW-1185">Reference proteome</keyword>
<accession>A0A1K1Q992</accession>
<dbReference type="GO" id="GO:0005975">
    <property type="term" value="P:carbohydrate metabolic process"/>
    <property type="evidence" value="ECO:0007669"/>
    <property type="project" value="TreeGrafter"/>
</dbReference>
<dbReference type="PANTHER" id="PTHR22901:SF0">
    <property type="entry name" value="SIALATE O-ACETYLESTERASE"/>
    <property type="match status" value="1"/>
</dbReference>
<evidence type="ECO:0000313" key="6">
    <source>
        <dbReference type="Proteomes" id="UP001326715"/>
    </source>
</evidence>
<dbReference type="Proteomes" id="UP001326715">
    <property type="component" value="Chromosome"/>
</dbReference>
<proteinExistence type="predicted"/>
<dbReference type="SUPFAM" id="SSF52266">
    <property type="entry name" value="SGNH hydrolase"/>
    <property type="match status" value="1"/>
</dbReference>
<dbReference type="Gene3D" id="3.40.50.1110">
    <property type="entry name" value="SGNH hydrolase"/>
    <property type="match status" value="1"/>
</dbReference>
<evidence type="ECO:0000259" key="2">
    <source>
        <dbReference type="Pfam" id="PF03629"/>
    </source>
</evidence>
<keyword evidence="1" id="KW-0378">Hydrolase</keyword>
<dbReference type="RefSeq" id="WP_072360542.1">
    <property type="nucleotide sequence ID" value="NZ_CP139972.1"/>
</dbReference>
<protein>
    <submittedName>
        <fullName evidence="3">Sialate O-acetylesterase</fullName>
    </submittedName>
</protein>
<gene>
    <name evidence="3" type="ORF">SAMN05661012_02554</name>
    <name evidence="4" type="ORF">SR876_16945</name>
</gene>
<dbReference type="PANTHER" id="PTHR22901">
    <property type="entry name" value="SIALATE O-ACETYLESTERASE"/>
    <property type="match status" value="1"/>
</dbReference>
<dbReference type="EMBL" id="FPIZ01000007">
    <property type="protein sequence ID" value="SFW56269.1"/>
    <property type="molecule type" value="Genomic_DNA"/>
</dbReference>
<evidence type="ECO:0000256" key="1">
    <source>
        <dbReference type="ARBA" id="ARBA00022801"/>
    </source>
</evidence>
<dbReference type="InterPro" id="IPR039329">
    <property type="entry name" value="SIAE"/>
</dbReference>
<dbReference type="InterPro" id="IPR005181">
    <property type="entry name" value="SASA"/>
</dbReference>
<evidence type="ECO:0000313" key="3">
    <source>
        <dbReference type="EMBL" id="SFW56269.1"/>
    </source>
</evidence>
<reference evidence="3" key="1">
    <citation type="submission" date="2016-11" db="EMBL/GenBank/DDBJ databases">
        <authorList>
            <person name="Jaros S."/>
            <person name="Januszkiewicz K."/>
            <person name="Wedrychowicz H."/>
        </authorList>
    </citation>
    <scope>NUCLEOTIDE SEQUENCE [LARGE SCALE GENOMIC DNA]</scope>
    <source>
        <strain evidence="3">DSM 784</strain>
    </source>
</reference>